<dbReference type="AlphaFoldDB" id="A0A660S9L5"/>
<dbReference type="EMBL" id="QNBC01000026">
    <property type="protein sequence ID" value="RKX67090.1"/>
    <property type="molecule type" value="Genomic_DNA"/>
</dbReference>
<feature type="transmembrane region" description="Helical" evidence="1">
    <location>
        <begin position="101"/>
        <end position="123"/>
    </location>
</feature>
<evidence type="ECO:0000313" key="3">
    <source>
        <dbReference type="EMBL" id="RKX67090.1"/>
    </source>
</evidence>
<feature type="transmembrane region" description="Helical" evidence="1">
    <location>
        <begin position="45"/>
        <end position="66"/>
    </location>
</feature>
<evidence type="ECO:0000256" key="2">
    <source>
        <dbReference type="SAM" id="SignalP"/>
    </source>
</evidence>
<evidence type="ECO:0000256" key="1">
    <source>
        <dbReference type="SAM" id="Phobius"/>
    </source>
</evidence>
<proteinExistence type="predicted"/>
<comment type="caution">
    <text evidence="3">The sequence shown here is derived from an EMBL/GenBank/DDBJ whole genome shotgun (WGS) entry which is preliminary data.</text>
</comment>
<feature type="signal peptide" evidence="2">
    <location>
        <begin position="1"/>
        <end position="23"/>
    </location>
</feature>
<name>A0A660S9L5_UNCT6</name>
<accession>A0A660S9L5</accession>
<keyword evidence="1" id="KW-1133">Transmembrane helix</keyword>
<protein>
    <submittedName>
        <fullName evidence="3">Uncharacterized protein</fullName>
    </submittedName>
</protein>
<keyword evidence="2" id="KW-0732">Signal</keyword>
<feature type="chain" id="PRO_5025049302" evidence="2">
    <location>
        <begin position="24"/>
        <end position="133"/>
    </location>
</feature>
<organism evidence="3 4">
    <name type="scientific">candidate division TA06 bacterium</name>
    <dbReference type="NCBI Taxonomy" id="2250710"/>
    <lineage>
        <taxon>Bacteria</taxon>
        <taxon>Bacteria division TA06</taxon>
    </lineage>
</organism>
<dbReference type="Proteomes" id="UP000282321">
    <property type="component" value="Unassembled WGS sequence"/>
</dbReference>
<gene>
    <name evidence="3" type="ORF">DRP44_02895</name>
</gene>
<keyword evidence="1" id="KW-0812">Transmembrane</keyword>
<keyword evidence="1" id="KW-0472">Membrane</keyword>
<reference evidence="3 4" key="1">
    <citation type="submission" date="2018-06" db="EMBL/GenBank/DDBJ databases">
        <title>Extensive metabolic versatility and redundancy in microbially diverse, dynamic hydrothermal sediments.</title>
        <authorList>
            <person name="Dombrowski N."/>
            <person name="Teske A."/>
            <person name="Baker B.J."/>
        </authorList>
    </citation>
    <scope>NUCLEOTIDE SEQUENCE [LARGE SCALE GENOMIC DNA]</scope>
    <source>
        <strain evidence="3">B35_G9</strain>
    </source>
</reference>
<evidence type="ECO:0000313" key="4">
    <source>
        <dbReference type="Proteomes" id="UP000282321"/>
    </source>
</evidence>
<sequence>MNIKRFITILLAFVMLVSPVILNASQDASSAIIAADKDVKTNTNGLLWLGAGCMFGLLGVGAAYIMEPSPKASSLLGKSPEYVAAYTDEYKLRGRTIQTRYAWAGTFIRITIYGVYFLLIATARENIYSISID</sequence>